<evidence type="ECO:0000313" key="3">
    <source>
        <dbReference type="Proteomes" id="UP000184693"/>
    </source>
</evidence>
<dbReference type="Gene3D" id="3.40.630.30">
    <property type="match status" value="1"/>
</dbReference>
<feature type="domain" description="N-acetyltransferase" evidence="1">
    <location>
        <begin position="7"/>
        <end position="148"/>
    </location>
</feature>
<dbReference type="InterPro" id="IPR016181">
    <property type="entry name" value="Acyl_CoA_acyltransferase"/>
</dbReference>
<name>A0A1N6JX44_9BURK</name>
<dbReference type="Pfam" id="PF00583">
    <property type="entry name" value="Acetyltransf_1"/>
    <property type="match status" value="1"/>
</dbReference>
<dbReference type="PROSITE" id="PS51186">
    <property type="entry name" value="GNAT"/>
    <property type="match status" value="1"/>
</dbReference>
<dbReference type="CDD" id="cd04301">
    <property type="entry name" value="NAT_SF"/>
    <property type="match status" value="1"/>
</dbReference>
<dbReference type="AlphaFoldDB" id="A0A1N6JX44"/>
<dbReference type="SUPFAM" id="SSF55729">
    <property type="entry name" value="Acyl-CoA N-acyltransferases (Nat)"/>
    <property type="match status" value="1"/>
</dbReference>
<sequence length="148" mass="16710">MQTSLLLIFRPAVHEDQDFIYDLVKASLPDVVGIPVPDWSRNDFLQSWERGTKTIITFEGTRAGYLRWERDPDALHLADLQIVPAFRRQGLGTKALMYFERQAAAEGFAKVSLVVHDANHAAGPLYAKLAYCCEARDSRRSLMTKTLA</sequence>
<dbReference type="Proteomes" id="UP000184693">
    <property type="component" value="Unassembled WGS sequence"/>
</dbReference>
<dbReference type="GO" id="GO:0016747">
    <property type="term" value="F:acyltransferase activity, transferring groups other than amino-acyl groups"/>
    <property type="evidence" value="ECO:0007669"/>
    <property type="project" value="InterPro"/>
</dbReference>
<dbReference type="EMBL" id="FSRM01000002">
    <property type="protein sequence ID" value="SIO48793.1"/>
    <property type="molecule type" value="Genomic_DNA"/>
</dbReference>
<keyword evidence="2" id="KW-0689">Ribosomal protein</keyword>
<dbReference type="RefSeq" id="WP_074267293.1">
    <property type="nucleotide sequence ID" value="NZ_FSRM01000002.1"/>
</dbReference>
<evidence type="ECO:0000259" key="1">
    <source>
        <dbReference type="PROSITE" id="PS51186"/>
    </source>
</evidence>
<gene>
    <name evidence="2" type="ORF">SAMN05444168_5299</name>
</gene>
<evidence type="ECO:0000313" key="2">
    <source>
        <dbReference type="EMBL" id="SIO48793.1"/>
    </source>
</evidence>
<reference evidence="2 3" key="1">
    <citation type="submission" date="2016-11" db="EMBL/GenBank/DDBJ databases">
        <authorList>
            <person name="Jaros S."/>
            <person name="Januszkiewicz K."/>
            <person name="Wedrychowicz H."/>
        </authorList>
    </citation>
    <scope>NUCLEOTIDE SEQUENCE [LARGE SCALE GENOMIC DNA]</scope>
    <source>
        <strain evidence="2 3">GAS86</strain>
    </source>
</reference>
<proteinExistence type="predicted"/>
<protein>
    <submittedName>
        <fullName evidence="2">Ribosomal protein S18 acetylase RimI</fullName>
    </submittedName>
</protein>
<dbReference type="OrthoDB" id="5522469at2"/>
<accession>A0A1N6JX44</accession>
<dbReference type="InterPro" id="IPR000182">
    <property type="entry name" value="GNAT_dom"/>
</dbReference>
<keyword evidence="2" id="KW-0687">Ribonucleoprotein</keyword>
<dbReference type="GO" id="GO:0005840">
    <property type="term" value="C:ribosome"/>
    <property type="evidence" value="ECO:0007669"/>
    <property type="project" value="UniProtKB-KW"/>
</dbReference>
<organism evidence="2 3">
    <name type="scientific">Paraburkholderia phenazinium</name>
    <dbReference type="NCBI Taxonomy" id="60549"/>
    <lineage>
        <taxon>Bacteria</taxon>
        <taxon>Pseudomonadati</taxon>
        <taxon>Pseudomonadota</taxon>
        <taxon>Betaproteobacteria</taxon>
        <taxon>Burkholderiales</taxon>
        <taxon>Burkholderiaceae</taxon>
        <taxon>Paraburkholderia</taxon>
    </lineage>
</organism>